<keyword evidence="3" id="KW-1185">Reference proteome</keyword>
<dbReference type="Gene3D" id="3.90.1200.10">
    <property type="match status" value="1"/>
</dbReference>
<evidence type="ECO:0000313" key="2">
    <source>
        <dbReference type="EMBL" id="AOS63794.1"/>
    </source>
</evidence>
<sequence>MQRAEVDENFVRGLLRQQHPDLADREIRPVSGGWDNQLWRLGADLAVRLPMTERAPALLAKEFRWLPEIAPRLPLPVPTPRRFSTPVVPFSKPWSIVSWVPGSPADGVEVTEAAASAEVLADFLRALHLPAPSDAPTNPSRTTPLPQLSDVFETQLVELAELVDSPVAVRRVWERAIAAPEWSGRPVWLHADLHPANAVLVEGALAGIVDFGELCAGDPAIDLAAAWKLLPQGAATAFLTDYGVSDEATVHRAQGWAVLTAFSLLSIGRAWDRGEPGGKPTWGRAGRRTLERVLAFG</sequence>
<dbReference type="PANTHER" id="PTHR21310">
    <property type="entry name" value="AMINOGLYCOSIDE PHOSPHOTRANSFERASE-RELATED-RELATED"/>
    <property type="match status" value="1"/>
</dbReference>
<reference evidence="3" key="1">
    <citation type="submission" date="2016-03" db="EMBL/GenBank/DDBJ databases">
        <title>Complete genome sequence of the type strain Actinoalloteichus hymeniacidonis DSM 45092.</title>
        <authorList>
            <person name="Schaffert L."/>
            <person name="Albersmeier A."/>
            <person name="Winkler A."/>
            <person name="Kalinowski J."/>
            <person name="Zotchev S."/>
            <person name="Ruckert C."/>
        </authorList>
    </citation>
    <scope>NUCLEOTIDE SEQUENCE [LARGE SCALE GENOMIC DNA]</scope>
    <source>
        <strain evidence="3">HPA177(T) (DSM 45092(T))</strain>
    </source>
</reference>
<dbReference type="Pfam" id="PF01636">
    <property type="entry name" value="APH"/>
    <property type="match status" value="1"/>
</dbReference>
<dbReference type="InterPro" id="IPR002575">
    <property type="entry name" value="Aminoglycoside_PTrfase"/>
</dbReference>
<protein>
    <submittedName>
        <fullName evidence="2">Aminoglycoside phosphotransferase</fullName>
    </submittedName>
</protein>
<dbReference type="PANTHER" id="PTHR21310:SF42">
    <property type="entry name" value="BIFUNCTIONAL AAC_APH"/>
    <property type="match status" value="1"/>
</dbReference>
<dbReference type="Proteomes" id="UP000095210">
    <property type="component" value="Chromosome"/>
</dbReference>
<dbReference type="InterPro" id="IPR051678">
    <property type="entry name" value="AGP_Transferase"/>
</dbReference>
<dbReference type="Gene3D" id="3.30.200.20">
    <property type="entry name" value="Phosphorylase Kinase, domain 1"/>
    <property type="match status" value="1"/>
</dbReference>
<evidence type="ECO:0000259" key="1">
    <source>
        <dbReference type="Pfam" id="PF01636"/>
    </source>
</evidence>
<dbReference type="InterPro" id="IPR011009">
    <property type="entry name" value="Kinase-like_dom_sf"/>
</dbReference>
<organism evidence="2 3">
    <name type="scientific">Actinoalloteichus hymeniacidonis</name>
    <dbReference type="NCBI Taxonomy" id="340345"/>
    <lineage>
        <taxon>Bacteria</taxon>
        <taxon>Bacillati</taxon>
        <taxon>Actinomycetota</taxon>
        <taxon>Actinomycetes</taxon>
        <taxon>Pseudonocardiales</taxon>
        <taxon>Pseudonocardiaceae</taxon>
        <taxon>Actinoalloteichus</taxon>
    </lineage>
</organism>
<proteinExistence type="predicted"/>
<name>A0AAC9MYT7_9PSEU</name>
<dbReference type="KEGG" id="ahm:TL08_14925"/>
<dbReference type="EMBL" id="CP014859">
    <property type="protein sequence ID" value="AOS63794.1"/>
    <property type="molecule type" value="Genomic_DNA"/>
</dbReference>
<dbReference type="CDD" id="cd05155">
    <property type="entry name" value="APH_ChoK_like_1"/>
    <property type="match status" value="1"/>
</dbReference>
<gene>
    <name evidence="2" type="ORF">TL08_14925</name>
</gene>
<feature type="domain" description="Aminoglycoside phosphotransferase" evidence="1">
    <location>
        <begin position="26"/>
        <end position="255"/>
    </location>
</feature>
<accession>A0AAC9MYT7</accession>
<dbReference type="RefSeq" id="WP_069849711.1">
    <property type="nucleotide sequence ID" value="NZ_CP014859.1"/>
</dbReference>
<dbReference type="SUPFAM" id="SSF56112">
    <property type="entry name" value="Protein kinase-like (PK-like)"/>
    <property type="match status" value="1"/>
</dbReference>
<dbReference type="AlphaFoldDB" id="A0AAC9MYT7"/>
<evidence type="ECO:0000313" key="3">
    <source>
        <dbReference type="Proteomes" id="UP000095210"/>
    </source>
</evidence>